<dbReference type="GO" id="GO:0005634">
    <property type="term" value="C:nucleus"/>
    <property type="evidence" value="ECO:0007669"/>
    <property type="project" value="TreeGrafter"/>
</dbReference>
<feature type="compositionally biased region" description="Basic residues" evidence="1">
    <location>
        <begin position="656"/>
        <end position="665"/>
    </location>
</feature>
<evidence type="ECO:0000256" key="1">
    <source>
        <dbReference type="SAM" id="MobiDB-lite"/>
    </source>
</evidence>
<feature type="compositionally biased region" description="Low complexity" evidence="1">
    <location>
        <begin position="405"/>
        <end position="424"/>
    </location>
</feature>
<dbReference type="PROSITE" id="PS50280">
    <property type="entry name" value="SET"/>
    <property type="match status" value="1"/>
</dbReference>
<evidence type="ECO:0000259" key="2">
    <source>
        <dbReference type="PROSITE" id="PS50280"/>
    </source>
</evidence>
<feature type="region of interest" description="Disordered" evidence="1">
    <location>
        <begin position="720"/>
        <end position="742"/>
    </location>
</feature>
<keyword evidence="4" id="KW-1185">Reference proteome</keyword>
<feature type="region of interest" description="Disordered" evidence="1">
    <location>
        <begin position="573"/>
        <end position="617"/>
    </location>
</feature>
<dbReference type="InterPro" id="IPR001214">
    <property type="entry name" value="SET_dom"/>
</dbReference>
<keyword evidence="3" id="KW-0489">Methyltransferase</keyword>
<evidence type="ECO:0000313" key="3">
    <source>
        <dbReference type="EMBL" id="KAA1064053.1"/>
    </source>
</evidence>
<feature type="region of interest" description="Disordered" evidence="1">
    <location>
        <begin position="371"/>
        <end position="493"/>
    </location>
</feature>
<feature type="region of interest" description="Disordered" evidence="1">
    <location>
        <begin position="774"/>
        <end position="923"/>
    </location>
</feature>
<dbReference type="OrthoDB" id="6627536at2759"/>
<dbReference type="Gene3D" id="2.170.270.10">
    <property type="entry name" value="SET domain"/>
    <property type="match status" value="1"/>
</dbReference>
<proteinExistence type="predicted"/>
<dbReference type="GO" id="GO:0042799">
    <property type="term" value="F:histone H4K20 methyltransferase activity"/>
    <property type="evidence" value="ECO:0007669"/>
    <property type="project" value="TreeGrafter"/>
</dbReference>
<reference evidence="3 4" key="1">
    <citation type="submission" date="2019-05" db="EMBL/GenBank/DDBJ databases">
        <title>Emergence of the Ug99 lineage of the wheat stem rust pathogen through somatic hybridization.</title>
        <authorList>
            <person name="Li F."/>
            <person name="Upadhyaya N.M."/>
            <person name="Sperschneider J."/>
            <person name="Matny O."/>
            <person name="Nguyen-Phuc H."/>
            <person name="Mago R."/>
            <person name="Raley C."/>
            <person name="Miller M.E."/>
            <person name="Silverstein K.A.T."/>
            <person name="Henningsen E."/>
            <person name="Hirsch C.D."/>
            <person name="Visser B."/>
            <person name="Pretorius Z.A."/>
            <person name="Steffenson B.J."/>
            <person name="Schwessinger B."/>
            <person name="Dodds P.N."/>
            <person name="Figueroa M."/>
        </authorList>
    </citation>
    <scope>NUCLEOTIDE SEQUENCE [LARGE SCALE GENOMIC DNA]</scope>
    <source>
        <strain evidence="3">21-0</strain>
    </source>
</reference>
<keyword evidence="3" id="KW-0808">Transferase</keyword>
<feature type="compositionally biased region" description="Polar residues" evidence="1">
    <location>
        <begin position="438"/>
        <end position="458"/>
    </location>
</feature>
<organism evidence="3 4">
    <name type="scientific">Puccinia graminis f. sp. tritici</name>
    <dbReference type="NCBI Taxonomy" id="56615"/>
    <lineage>
        <taxon>Eukaryota</taxon>
        <taxon>Fungi</taxon>
        <taxon>Dikarya</taxon>
        <taxon>Basidiomycota</taxon>
        <taxon>Pucciniomycotina</taxon>
        <taxon>Pucciniomycetes</taxon>
        <taxon>Pucciniales</taxon>
        <taxon>Pucciniaceae</taxon>
        <taxon>Puccinia</taxon>
    </lineage>
</organism>
<dbReference type="Proteomes" id="UP000324748">
    <property type="component" value="Unassembled WGS sequence"/>
</dbReference>
<dbReference type="SUPFAM" id="SSF82199">
    <property type="entry name" value="SET domain"/>
    <property type="match status" value="1"/>
</dbReference>
<feature type="region of interest" description="Disordered" evidence="1">
    <location>
        <begin position="525"/>
        <end position="545"/>
    </location>
</feature>
<accession>A0A5B0LJI1</accession>
<sequence>MAHKNNNLGNRSDSDKPRPATPSHHPSGSYTPAEKLTRADDLMSDVLDCFLWPTPNNSSHPPKRTIKFTPGYRRPRALNINDFKQIIHSVQTGELRNLTEATTLIRQLPAVIHYLNNSEPPRLGKHIGLYLQLFLPKCGIRFCETDRYDQRRQPPTVEQAPPESQLPSSHCSTPATQSSSNSTRQRSRIRANELRDLIGSSQISTEAAPRVSRRGSTRSREPHARSNHLTHLAVFAARDYAPNDIVAGCEGSYADLTEEEDLKLRSNAHLPAQADRSTGAAPRESTDFSHIVNSRGKFQVFCGPARFVNHDCDNNAVLLREGFTIKFKVTKPIKAGQEILTSYGMNYFGEKNCECMCATCERNGKGFYSQHVADSDSDGNKQLTTEQQDSSIKNEFEESNQSMPSLGTDTDLSSLGDSSEGTTSRASNTPALEHSPPASYSTTPSHVRRQLAQSQSALTDPRPNSRSSSTRRQRPSQPDHQDQLKSSAAAFVSPVKFRPTQDLTLSILRPLEPERVEPQQNLITKIEPPPVSEPAKQPAGPKADGQVLPVKRKTYWITTKQKQLGLVPWEADTLTPTSSTSQPYSPMTPSLLGPSRRDSMDRSVSGQKRKAPTESCSARLPKRSYWVSTKEKELGIVPWEAGAAAESPERSAAHPRSYRSTRASRRASEGMDAVIGFPTAPRGSKLSYKVFQEGTQEAEMLNTAIGRELLGFRPRAAKKKTVATEEEKGEQENAVASTDNRQLDSADTLLDLNGDASIGPYDEIASFLLRYPGEQQPTGAQSGGESGKEEAIQQEEKTAERVEEKEDGGPLLVAQVTSTTGSPSTCTSSISPKLHSRPRRAVVKERQPKPASRPRRKPHSFPAALDTPSEHSGSLSPVPTPRLIPSHRSNDNIPRDIQPKDDPASSAKSPSTNGHRLLVSSIG</sequence>
<name>A0A5B0LJI1_PUCGR</name>
<dbReference type="PANTHER" id="PTHR12977:SF4">
    <property type="entry name" value="HISTONE-LYSINE N-METHYLTRANSFERASE KMT5B"/>
    <property type="match status" value="1"/>
</dbReference>
<dbReference type="SMART" id="SM00317">
    <property type="entry name" value="SET"/>
    <property type="match status" value="1"/>
</dbReference>
<dbReference type="InterPro" id="IPR046341">
    <property type="entry name" value="SET_dom_sf"/>
</dbReference>
<dbReference type="InterPro" id="IPR039977">
    <property type="entry name" value="Suv4-20/Set9"/>
</dbReference>
<dbReference type="Pfam" id="PF00856">
    <property type="entry name" value="SET"/>
    <property type="match status" value="1"/>
</dbReference>
<dbReference type="GO" id="GO:0032259">
    <property type="term" value="P:methylation"/>
    <property type="evidence" value="ECO:0007669"/>
    <property type="project" value="UniProtKB-KW"/>
</dbReference>
<feature type="compositionally biased region" description="Polar residues" evidence="1">
    <location>
        <begin position="165"/>
        <end position="175"/>
    </location>
</feature>
<dbReference type="PANTHER" id="PTHR12977">
    <property type="entry name" value="SUPPRESSOR OF VARIEGATION 4-20-RELATED"/>
    <property type="match status" value="1"/>
</dbReference>
<feature type="compositionally biased region" description="Basic and acidic residues" evidence="1">
    <location>
        <begin position="888"/>
        <end position="903"/>
    </location>
</feature>
<dbReference type="AlphaFoldDB" id="A0A5B0LJI1"/>
<feature type="compositionally biased region" description="Polar residues" evidence="1">
    <location>
        <begin position="380"/>
        <end position="404"/>
    </location>
</feature>
<feature type="region of interest" description="Disordered" evidence="1">
    <location>
        <begin position="643"/>
        <end position="665"/>
    </location>
</feature>
<protein>
    <submittedName>
        <fullName evidence="3">Histone-lysine N-methyltransferase set9</fullName>
    </submittedName>
</protein>
<feature type="region of interest" description="Disordered" evidence="1">
    <location>
        <begin position="149"/>
        <end position="227"/>
    </location>
</feature>
<feature type="compositionally biased region" description="Low complexity" evidence="1">
    <location>
        <begin position="573"/>
        <end position="590"/>
    </location>
</feature>
<feature type="compositionally biased region" description="Low complexity" evidence="1">
    <location>
        <begin position="817"/>
        <end position="831"/>
    </location>
</feature>
<feature type="domain" description="SET" evidence="2">
    <location>
        <begin position="209"/>
        <end position="344"/>
    </location>
</feature>
<feature type="region of interest" description="Disordered" evidence="1">
    <location>
        <begin position="1"/>
        <end position="33"/>
    </location>
</feature>
<feature type="compositionally biased region" description="Basic and acidic residues" evidence="1">
    <location>
        <begin position="786"/>
        <end position="808"/>
    </location>
</feature>
<gene>
    <name evidence="3" type="primary">SET9_1</name>
    <name evidence="3" type="ORF">PGT21_000710</name>
</gene>
<evidence type="ECO:0000313" key="4">
    <source>
        <dbReference type="Proteomes" id="UP000324748"/>
    </source>
</evidence>
<comment type="caution">
    <text evidence="3">The sequence shown here is derived from an EMBL/GenBank/DDBJ whole genome shotgun (WGS) entry which is preliminary data.</text>
</comment>
<dbReference type="EMBL" id="VSWC01000199">
    <property type="protein sequence ID" value="KAA1064053.1"/>
    <property type="molecule type" value="Genomic_DNA"/>
</dbReference>
<feature type="compositionally biased region" description="Polar residues" evidence="1">
    <location>
        <begin position="1"/>
        <end position="11"/>
    </location>
</feature>